<proteinExistence type="predicted"/>
<dbReference type="EMBL" id="GBRH01183583">
    <property type="protein sequence ID" value="JAE14313.1"/>
    <property type="molecule type" value="Transcribed_RNA"/>
</dbReference>
<name>A0A0A9G0Y8_ARUDO</name>
<dbReference type="AlphaFoldDB" id="A0A0A9G0Y8"/>
<accession>A0A0A9G0Y8</accession>
<organism evidence="1">
    <name type="scientific">Arundo donax</name>
    <name type="common">Giant reed</name>
    <name type="synonym">Donax arundinaceus</name>
    <dbReference type="NCBI Taxonomy" id="35708"/>
    <lineage>
        <taxon>Eukaryota</taxon>
        <taxon>Viridiplantae</taxon>
        <taxon>Streptophyta</taxon>
        <taxon>Embryophyta</taxon>
        <taxon>Tracheophyta</taxon>
        <taxon>Spermatophyta</taxon>
        <taxon>Magnoliopsida</taxon>
        <taxon>Liliopsida</taxon>
        <taxon>Poales</taxon>
        <taxon>Poaceae</taxon>
        <taxon>PACMAD clade</taxon>
        <taxon>Arundinoideae</taxon>
        <taxon>Arundineae</taxon>
        <taxon>Arundo</taxon>
    </lineage>
</organism>
<reference evidence="1" key="2">
    <citation type="journal article" date="2015" name="Data Brief">
        <title>Shoot transcriptome of the giant reed, Arundo donax.</title>
        <authorList>
            <person name="Barrero R.A."/>
            <person name="Guerrero F.D."/>
            <person name="Moolhuijzen P."/>
            <person name="Goolsby J.A."/>
            <person name="Tidwell J."/>
            <person name="Bellgard S.E."/>
            <person name="Bellgard M.I."/>
        </authorList>
    </citation>
    <scope>NUCLEOTIDE SEQUENCE</scope>
    <source>
        <tissue evidence="1">Shoot tissue taken approximately 20 cm above the soil surface</tissue>
    </source>
</reference>
<reference evidence="1" key="1">
    <citation type="submission" date="2014-09" db="EMBL/GenBank/DDBJ databases">
        <authorList>
            <person name="Magalhaes I.L.F."/>
            <person name="Oliveira U."/>
            <person name="Santos F.R."/>
            <person name="Vidigal T.H.D.A."/>
            <person name="Brescovit A.D."/>
            <person name="Santos A.J."/>
        </authorList>
    </citation>
    <scope>NUCLEOTIDE SEQUENCE</scope>
    <source>
        <tissue evidence="1">Shoot tissue taken approximately 20 cm above the soil surface</tissue>
    </source>
</reference>
<sequence length="34" mass="4240">MYRKVEQMFRNGMNINRNFYNPFSRIADKILSVW</sequence>
<evidence type="ECO:0000313" key="1">
    <source>
        <dbReference type="EMBL" id="JAE14313.1"/>
    </source>
</evidence>
<protein>
    <submittedName>
        <fullName evidence="1">Uncharacterized protein</fullName>
    </submittedName>
</protein>